<dbReference type="AlphaFoldDB" id="A0A2H6KIC0"/>
<evidence type="ECO:0000313" key="5">
    <source>
        <dbReference type="Proteomes" id="UP000236319"/>
    </source>
</evidence>
<feature type="domain" description="MACPF" evidence="3">
    <location>
        <begin position="99"/>
        <end position="424"/>
    </location>
</feature>
<keyword evidence="5" id="KW-1185">Reference proteome</keyword>
<dbReference type="Proteomes" id="UP000236319">
    <property type="component" value="Unassembled WGS sequence"/>
</dbReference>
<proteinExistence type="predicted"/>
<evidence type="ECO:0000256" key="1">
    <source>
        <dbReference type="SAM" id="MobiDB-lite"/>
    </source>
</evidence>
<protein>
    <submittedName>
        <fullName evidence="4">MAC Perforin domain containing protein, putative</fullName>
    </submittedName>
</protein>
<evidence type="ECO:0000313" key="4">
    <source>
        <dbReference type="EMBL" id="GBE62742.1"/>
    </source>
</evidence>
<evidence type="ECO:0000256" key="2">
    <source>
        <dbReference type="SAM" id="SignalP"/>
    </source>
</evidence>
<feature type="chain" id="PRO_5014140044" evidence="2">
    <location>
        <begin position="22"/>
        <end position="424"/>
    </location>
</feature>
<evidence type="ECO:0000259" key="3">
    <source>
        <dbReference type="PROSITE" id="PS51412"/>
    </source>
</evidence>
<organism evidence="4 5">
    <name type="scientific">Babesia ovata</name>
    <dbReference type="NCBI Taxonomy" id="189622"/>
    <lineage>
        <taxon>Eukaryota</taxon>
        <taxon>Sar</taxon>
        <taxon>Alveolata</taxon>
        <taxon>Apicomplexa</taxon>
        <taxon>Aconoidasida</taxon>
        <taxon>Piroplasmida</taxon>
        <taxon>Babesiidae</taxon>
        <taxon>Babesia</taxon>
    </lineage>
</organism>
<dbReference type="EMBL" id="BDSA01000006">
    <property type="protein sequence ID" value="GBE62742.1"/>
    <property type="molecule type" value="Genomic_DNA"/>
</dbReference>
<dbReference type="OrthoDB" id="1366754at2759"/>
<dbReference type="VEuPathDB" id="PiroplasmaDB:BOVATA_042350"/>
<gene>
    <name evidence="4" type="ORF">BOVATA_042350</name>
</gene>
<dbReference type="InterPro" id="IPR020864">
    <property type="entry name" value="MACPF"/>
</dbReference>
<reference evidence="4 5" key="1">
    <citation type="journal article" date="2017" name="BMC Genomics">
        <title>Whole-genome assembly of Babesia ovata and comparative genomics between closely related pathogens.</title>
        <authorList>
            <person name="Yamagishi J."/>
            <person name="Asada M."/>
            <person name="Hakimi H."/>
            <person name="Tanaka T.Q."/>
            <person name="Sugimoto C."/>
            <person name="Kawazu S."/>
        </authorList>
    </citation>
    <scope>NUCLEOTIDE SEQUENCE [LARGE SCALE GENOMIC DNA]</scope>
    <source>
        <strain evidence="4 5">Miyake</strain>
    </source>
</reference>
<feature type="region of interest" description="Disordered" evidence="1">
    <location>
        <begin position="32"/>
        <end position="101"/>
    </location>
</feature>
<dbReference type="GeneID" id="39876512"/>
<feature type="compositionally biased region" description="Basic and acidic residues" evidence="1">
    <location>
        <begin position="54"/>
        <end position="70"/>
    </location>
</feature>
<comment type="caution">
    <text evidence="4">The sequence shown here is derived from an EMBL/GenBank/DDBJ whole genome shotgun (WGS) entry which is preliminary data.</text>
</comment>
<keyword evidence="2" id="KW-0732">Signal</keyword>
<feature type="signal peptide" evidence="2">
    <location>
        <begin position="1"/>
        <end position="21"/>
    </location>
</feature>
<dbReference type="PROSITE" id="PS51412">
    <property type="entry name" value="MACPF_2"/>
    <property type="match status" value="1"/>
</dbReference>
<accession>A0A2H6KIC0</accession>
<dbReference type="Pfam" id="PF01823">
    <property type="entry name" value="MACPF"/>
    <property type="match status" value="1"/>
</dbReference>
<dbReference type="RefSeq" id="XP_028868985.1">
    <property type="nucleotide sequence ID" value="XM_029013152.1"/>
</dbReference>
<name>A0A2H6KIC0_9APIC</name>
<sequence length="424" mass="47224">MKLHTAVTPIVIIFVTHVVICVRNKQIPSSPAQLKQAEQSPALPSLNNSQSNNRKSEYVEHATDQKDHVAGGEFGEATLSGKEDKHLSQGKPGTDVNPDEINTSVSLLKDVKGEYLGCGYDVTKSRPFGDDESFVDTGYTQPVIQFQWNCADGGKPPTTPIGVWVRKEASCHKGHTTREIKTEETLGAIFSEDVVSSVGAGVVSATSKTEKKDVKKLKNFVKKHGYALKSKCAVFSTGIFLSEEWNVTRGFRNAIRVLVDYEGKEKCSKTDDYRRDGSCADYYDLWKAFFNSYGTHVIFRLTMGGKLLRIVENLEKNETNAKSKERQAKVDIQLSIINANASMNSNKEDDVRKALTEQNSKCFVMGGDNLASCDSSDSFDQWMESVQRNAMPINIQLTPVSQFIPKEIRGHCWRAFKVYNDVHT</sequence>